<evidence type="ECO:0000313" key="1">
    <source>
        <dbReference type="EMBL" id="PRD47603.1"/>
    </source>
</evidence>
<gene>
    <name evidence="1" type="ORF">C5745_09850</name>
</gene>
<evidence type="ECO:0000313" key="2">
    <source>
        <dbReference type="Proteomes" id="UP000239711"/>
    </source>
</evidence>
<organism evidence="1 2">
    <name type="scientific">Sphingobacterium haloxyli</name>
    <dbReference type="NCBI Taxonomy" id="2100533"/>
    <lineage>
        <taxon>Bacteria</taxon>
        <taxon>Pseudomonadati</taxon>
        <taxon>Bacteroidota</taxon>
        <taxon>Sphingobacteriia</taxon>
        <taxon>Sphingobacteriales</taxon>
        <taxon>Sphingobacteriaceae</taxon>
        <taxon>Sphingobacterium</taxon>
    </lineage>
</organism>
<dbReference type="AlphaFoldDB" id="A0A2S9J489"/>
<proteinExistence type="predicted"/>
<accession>A0A2S9J489</accession>
<dbReference type="Proteomes" id="UP000239711">
    <property type="component" value="Unassembled WGS sequence"/>
</dbReference>
<protein>
    <submittedName>
        <fullName evidence="1">Uncharacterized protein</fullName>
    </submittedName>
</protein>
<sequence length="212" mass="24788">MQEFIQRIIRSWKGTELNLTEERNVSSLEDYTEKKEEMIRSAATFLPENYPIDESLLVEAINEPMFASVVSAYRYLLSRAKKIKSTRRPLPIKEKYSYFLWQTFCENKKGLIEMFSKDKRLTEITEETMELSAAKADILILSSGGDDFDVNDLLSKIDLTDKCVIICSIFSESKIREHVLYRVDKTINPYKIKRELANFDFIEEIIKEARKA</sequence>
<comment type="caution">
    <text evidence="1">The sequence shown here is derived from an EMBL/GenBank/DDBJ whole genome shotgun (WGS) entry which is preliminary data.</text>
</comment>
<reference evidence="1 2" key="1">
    <citation type="submission" date="2018-02" db="EMBL/GenBank/DDBJ databases">
        <title>The draft genome of Sphingobacterium sp. 5JN-11.</title>
        <authorList>
            <person name="Liu L."/>
            <person name="Li L."/>
            <person name="Liang L."/>
            <person name="Zhang X."/>
            <person name="Wang T."/>
        </authorList>
    </citation>
    <scope>NUCLEOTIDE SEQUENCE [LARGE SCALE GENOMIC DNA]</scope>
    <source>
        <strain evidence="1 2">5JN-11</strain>
    </source>
</reference>
<dbReference type="RefSeq" id="WP_105716826.1">
    <property type="nucleotide sequence ID" value="NZ_PVBQ01000006.1"/>
</dbReference>
<keyword evidence="2" id="KW-1185">Reference proteome</keyword>
<dbReference type="EMBL" id="PVBQ01000006">
    <property type="protein sequence ID" value="PRD47603.1"/>
    <property type="molecule type" value="Genomic_DNA"/>
</dbReference>
<dbReference type="OrthoDB" id="711377at2"/>
<name>A0A2S9J489_9SPHI</name>